<evidence type="ECO:0000256" key="1">
    <source>
        <dbReference type="SAM" id="MobiDB-lite"/>
    </source>
</evidence>
<feature type="compositionally biased region" description="Polar residues" evidence="1">
    <location>
        <begin position="43"/>
        <end position="60"/>
    </location>
</feature>
<evidence type="ECO:0000313" key="3">
    <source>
        <dbReference type="Proteomes" id="UP000543836"/>
    </source>
</evidence>
<keyword evidence="3" id="KW-1185">Reference proteome</keyword>
<dbReference type="AlphaFoldDB" id="A0A7W6ZU51"/>
<dbReference type="Proteomes" id="UP000543836">
    <property type="component" value="Unassembled WGS sequence"/>
</dbReference>
<accession>A0A7W6ZU51</accession>
<evidence type="ECO:0000313" key="2">
    <source>
        <dbReference type="EMBL" id="MBB4568794.1"/>
    </source>
</evidence>
<comment type="caution">
    <text evidence="2">The sequence shown here is derived from an EMBL/GenBank/DDBJ whole genome shotgun (WGS) entry which is preliminary data.</text>
</comment>
<protein>
    <submittedName>
        <fullName evidence="2">Uncharacterized protein</fullName>
    </submittedName>
</protein>
<organism evidence="2 3">
    <name type="scientific">Rhizobium leucaenae</name>
    <dbReference type="NCBI Taxonomy" id="29450"/>
    <lineage>
        <taxon>Bacteria</taxon>
        <taxon>Pseudomonadati</taxon>
        <taxon>Pseudomonadota</taxon>
        <taxon>Alphaproteobacteria</taxon>
        <taxon>Hyphomicrobiales</taxon>
        <taxon>Rhizobiaceae</taxon>
        <taxon>Rhizobium/Agrobacterium group</taxon>
        <taxon>Rhizobium</taxon>
    </lineage>
</organism>
<gene>
    <name evidence="2" type="ORF">GGE60_002913</name>
</gene>
<sequence length="60" mass="6616">MNNARLHSCLPESRPAKTRARSSTSENLHPFKLQSTKDDENNQDSNGTKNSSKNSVLESG</sequence>
<dbReference type="EMBL" id="JACIIG010000006">
    <property type="protein sequence ID" value="MBB4568794.1"/>
    <property type="molecule type" value="Genomic_DNA"/>
</dbReference>
<feature type="region of interest" description="Disordered" evidence="1">
    <location>
        <begin position="1"/>
        <end position="60"/>
    </location>
</feature>
<name>A0A7W6ZU51_9HYPH</name>
<reference evidence="2 3" key="1">
    <citation type="submission" date="2020-08" db="EMBL/GenBank/DDBJ databases">
        <title>Genomic Encyclopedia of Type Strains, Phase IV (KMG-V): Genome sequencing to study the core and pangenomes of soil and plant-associated prokaryotes.</title>
        <authorList>
            <person name="Whitman W."/>
        </authorList>
    </citation>
    <scope>NUCLEOTIDE SEQUENCE [LARGE SCALE GENOMIC DNA]</scope>
    <source>
        <strain evidence="2 3">SEMIA 492</strain>
    </source>
</reference>
<proteinExistence type="predicted"/>